<dbReference type="eggNOG" id="COG1559">
    <property type="taxonomic scope" value="Bacteria"/>
</dbReference>
<keyword evidence="5 7" id="KW-0456">Lyase</keyword>
<dbReference type="PANTHER" id="PTHR30518">
    <property type="entry name" value="ENDOLYTIC MUREIN TRANSGLYCOSYLASE"/>
    <property type="match status" value="1"/>
</dbReference>
<keyword evidence="1 7" id="KW-1003">Cell membrane</keyword>
<comment type="function">
    <text evidence="7">Functions as a peptidoglycan terminase that cleaves nascent peptidoglycan strands endolytically to terminate their elongation.</text>
</comment>
<evidence type="ECO:0000256" key="1">
    <source>
        <dbReference type="ARBA" id="ARBA00022475"/>
    </source>
</evidence>
<dbReference type="EC" id="4.2.2.29" evidence="7"/>
<dbReference type="HOGENOM" id="CLU_025574_0_0_5"/>
<dbReference type="GO" id="GO:0008932">
    <property type="term" value="F:lytic endotransglycosylase activity"/>
    <property type="evidence" value="ECO:0007669"/>
    <property type="project" value="UniProtKB-UniRule"/>
</dbReference>
<dbReference type="OrthoDB" id="9814591at2"/>
<dbReference type="InterPro" id="IPR003770">
    <property type="entry name" value="MLTG-like"/>
</dbReference>
<dbReference type="CDD" id="cd08010">
    <property type="entry name" value="MltG_like"/>
    <property type="match status" value="1"/>
</dbReference>
<dbReference type="RefSeq" id="WP_014500312.1">
    <property type="nucleotide sequence ID" value="NC_017262.1"/>
</dbReference>
<keyword evidence="3 7" id="KW-1133">Transmembrane helix</keyword>
<evidence type="ECO:0000313" key="8">
    <source>
        <dbReference type="EMBL" id="AEH61920.1"/>
    </source>
</evidence>
<dbReference type="EMBL" id="CP002850">
    <property type="protein sequence ID" value="AEH61920.1"/>
    <property type="molecule type" value="Genomic_DNA"/>
</dbReference>
<keyword evidence="6 7" id="KW-0961">Cell wall biogenesis/degradation</keyword>
<name>A0A0H3FVX7_ZYMMA</name>
<dbReference type="Pfam" id="PF02618">
    <property type="entry name" value="YceG"/>
    <property type="match status" value="1"/>
</dbReference>
<evidence type="ECO:0000256" key="5">
    <source>
        <dbReference type="ARBA" id="ARBA00023239"/>
    </source>
</evidence>
<evidence type="ECO:0000313" key="9">
    <source>
        <dbReference type="Proteomes" id="UP000001494"/>
    </source>
</evidence>
<dbReference type="AlphaFoldDB" id="A0A0H3FVX7"/>
<evidence type="ECO:0000256" key="3">
    <source>
        <dbReference type="ARBA" id="ARBA00022989"/>
    </source>
</evidence>
<feature type="site" description="Important for catalytic activity" evidence="7">
    <location>
        <position position="203"/>
    </location>
</feature>
<evidence type="ECO:0000256" key="4">
    <source>
        <dbReference type="ARBA" id="ARBA00023136"/>
    </source>
</evidence>
<evidence type="ECO:0000256" key="2">
    <source>
        <dbReference type="ARBA" id="ARBA00022692"/>
    </source>
</evidence>
<keyword evidence="2 7" id="KW-0812">Transmembrane</keyword>
<dbReference type="GO" id="GO:0005886">
    <property type="term" value="C:plasma membrane"/>
    <property type="evidence" value="ECO:0007669"/>
    <property type="project" value="UniProtKB-UniRule"/>
</dbReference>
<dbReference type="Proteomes" id="UP000001494">
    <property type="component" value="Chromosome"/>
</dbReference>
<keyword evidence="7" id="KW-0997">Cell inner membrane</keyword>
<dbReference type="GO" id="GO:0071555">
    <property type="term" value="P:cell wall organization"/>
    <property type="evidence" value="ECO:0007669"/>
    <property type="project" value="UniProtKB-KW"/>
</dbReference>
<evidence type="ECO:0000256" key="6">
    <source>
        <dbReference type="ARBA" id="ARBA00023316"/>
    </source>
</evidence>
<sequence length="323" mass="35886" precursor="true">MSGQKPPSRWLGRLLLFLLLALVFLGGIAFNRAMVTPNNKELVVTIPEGSSFGKAARILKEAGVIRSENVFLWLLHSKPAFMLRAGDYRIGASRSLSQVIDLLSHGPNVRHIFVVPEGMPSLEVHDRLMAEPLLTGEIAVPEEGSLLPDGYSFTPGEKRSLVIARMQAAMQKMLHKLWSEKSPLAQVKTPKEAIILASIVEKETALPEERPIVAAVYYNRLAKNMRLQADPTIIYPITHGYPLGHPILRSELQAHNDYNTYQMTGLPKGAITNPGRQSIEAVLHPAKSEALYFVANGRGGHIFSNNLEDQNRHVRDYYASKKN</sequence>
<reference evidence="8 9" key="1">
    <citation type="journal article" date="2011" name="J. Bacteriol.">
        <title>Genome sequence of the ethanol-producing Zymomonas mobilis subsp. mobilis lectotype strain ATCC 10988.</title>
        <authorList>
            <person name="Pappas K.M."/>
            <person name="Kouvelis V.N."/>
            <person name="Saunders E."/>
            <person name="Brettin T.S."/>
            <person name="Bruce D."/>
            <person name="Detter C."/>
            <person name="Balakireva M."/>
            <person name="Han C.S."/>
            <person name="Savvakis G."/>
            <person name="Kyrpides N.C."/>
            <person name="Typas M.A."/>
        </authorList>
    </citation>
    <scope>NUCLEOTIDE SEQUENCE [LARGE SCALE GENOMIC DNA]</scope>
    <source>
        <strain evidence="9">ATCC 10988 / DSM 424 / CCUG 17860 / LMG 404 / NCIMB 8938 / NRRL B-806 / ZM1</strain>
    </source>
</reference>
<dbReference type="Gene3D" id="3.30.1490.480">
    <property type="entry name" value="Endolytic murein transglycosylase"/>
    <property type="match status" value="1"/>
</dbReference>
<dbReference type="Gene3D" id="3.30.160.60">
    <property type="entry name" value="Classic Zinc Finger"/>
    <property type="match status" value="1"/>
</dbReference>
<dbReference type="KEGG" id="zmm:Zmob_0065"/>
<organism evidence="8 9">
    <name type="scientific">Zymomonas mobilis subsp. mobilis (strain ATCC 10988 / DSM 424 / LMG 404 / NCIMB 8938 / NRRL B-806 / ZM1)</name>
    <dbReference type="NCBI Taxonomy" id="555217"/>
    <lineage>
        <taxon>Bacteria</taxon>
        <taxon>Pseudomonadati</taxon>
        <taxon>Pseudomonadota</taxon>
        <taxon>Alphaproteobacteria</taxon>
        <taxon>Sphingomonadales</taxon>
        <taxon>Zymomonadaceae</taxon>
        <taxon>Zymomonas</taxon>
    </lineage>
</organism>
<comment type="catalytic activity">
    <reaction evidence="7">
        <text>a peptidoglycan chain = a peptidoglycan chain with N-acetyl-1,6-anhydromuramyl-[peptide] at the reducing end + a peptidoglycan chain with N-acetylglucosamine at the non-reducing end.</text>
        <dbReference type="EC" id="4.2.2.29"/>
    </reaction>
</comment>
<dbReference type="NCBIfam" id="TIGR00247">
    <property type="entry name" value="endolytic transglycosylase MltG"/>
    <property type="match status" value="1"/>
</dbReference>
<keyword evidence="4 7" id="KW-0472">Membrane</keyword>
<dbReference type="GO" id="GO:0009252">
    <property type="term" value="P:peptidoglycan biosynthetic process"/>
    <property type="evidence" value="ECO:0007669"/>
    <property type="project" value="UniProtKB-UniRule"/>
</dbReference>
<dbReference type="PANTHER" id="PTHR30518:SF2">
    <property type="entry name" value="ENDOLYTIC MUREIN TRANSGLYCOSYLASE"/>
    <property type="match status" value="1"/>
</dbReference>
<protein>
    <recommendedName>
        <fullName evidence="7">Endolytic murein transglycosylase</fullName>
        <ecNumber evidence="7">4.2.2.29</ecNumber>
    </recommendedName>
    <alternativeName>
        <fullName evidence="7">Peptidoglycan lytic transglycosylase</fullName>
    </alternativeName>
    <alternativeName>
        <fullName evidence="7">Peptidoglycan polymerization terminase</fullName>
    </alternativeName>
</protein>
<evidence type="ECO:0000256" key="7">
    <source>
        <dbReference type="HAMAP-Rule" id="MF_02065"/>
    </source>
</evidence>
<gene>
    <name evidence="7" type="primary">mltG</name>
    <name evidence="8" type="ordered locus">Zmob_0065</name>
</gene>
<dbReference type="HAMAP" id="MF_02065">
    <property type="entry name" value="MltG"/>
    <property type="match status" value="1"/>
</dbReference>
<accession>A0A0H3FVX7</accession>
<comment type="similarity">
    <text evidence="7">Belongs to the transglycosylase MltG family.</text>
</comment>
<proteinExistence type="inferred from homology"/>